<comment type="caution">
    <text evidence="1">The sequence shown here is derived from an EMBL/GenBank/DDBJ whole genome shotgun (WGS) entry which is preliminary data.</text>
</comment>
<evidence type="ECO:0000313" key="1">
    <source>
        <dbReference type="EMBL" id="CAG8840783.1"/>
    </source>
</evidence>
<sequence>MAEPTVLMHKAMVRVVVQETAKPRNQLLNDSTKRTEQLRELIKGLRNNIICLANEHQN</sequence>
<evidence type="ECO:0000313" key="2">
    <source>
        <dbReference type="Proteomes" id="UP000789920"/>
    </source>
</evidence>
<reference evidence="1" key="1">
    <citation type="submission" date="2021-06" db="EMBL/GenBank/DDBJ databases">
        <authorList>
            <person name="Kallberg Y."/>
            <person name="Tangrot J."/>
            <person name="Rosling A."/>
        </authorList>
    </citation>
    <scope>NUCLEOTIDE SEQUENCE</scope>
    <source>
        <strain evidence="1">MA461A</strain>
    </source>
</reference>
<keyword evidence="2" id="KW-1185">Reference proteome</keyword>
<dbReference type="EMBL" id="CAJVQC010127818">
    <property type="protein sequence ID" value="CAG8840783.1"/>
    <property type="molecule type" value="Genomic_DNA"/>
</dbReference>
<gene>
    <name evidence="1" type="ORF">RPERSI_LOCUS31575</name>
</gene>
<name>A0ACA9SIC1_9GLOM</name>
<protein>
    <submittedName>
        <fullName evidence="1">26719_t:CDS:1</fullName>
    </submittedName>
</protein>
<feature type="non-terminal residue" evidence="1">
    <location>
        <position position="58"/>
    </location>
</feature>
<accession>A0ACA9SIC1</accession>
<organism evidence="1 2">
    <name type="scientific">Racocetra persica</name>
    <dbReference type="NCBI Taxonomy" id="160502"/>
    <lineage>
        <taxon>Eukaryota</taxon>
        <taxon>Fungi</taxon>
        <taxon>Fungi incertae sedis</taxon>
        <taxon>Mucoromycota</taxon>
        <taxon>Glomeromycotina</taxon>
        <taxon>Glomeromycetes</taxon>
        <taxon>Diversisporales</taxon>
        <taxon>Gigasporaceae</taxon>
        <taxon>Racocetra</taxon>
    </lineage>
</organism>
<proteinExistence type="predicted"/>
<dbReference type="Proteomes" id="UP000789920">
    <property type="component" value="Unassembled WGS sequence"/>
</dbReference>